<comment type="subcellular location">
    <subcellularLocation>
        <location evidence="1">Cell membrane</location>
        <topology evidence="1">Multi-pass membrane protein</topology>
    </subcellularLocation>
</comment>
<evidence type="ECO:0000313" key="10">
    <source>
        <dbReference type="Proteomes" id="UP000287605"/>
    </source>
</evidence>
<dbReference type="Pfam" id="PF03547">
    <property type="entry name" value="Mem_trans"/>
    <property type="match status" value="1"/>
</dbReference>
<feature type="transmembrane region" description="Helical" evidence="8">
    <location>
        <begin position="162"/>
        <end position="181"/>
    </location>
</feature>
<dbReference type="AlphaFoldDB" id="A0A430B4C1"/>
<evidence type="ECO:0000313" key="9">
    <source>
        <dbReference type="EMBL" id="RSU15187.1"/>
    </source>
</evidence>
<dbReference type="Gene3D" id="1.20.1530.20">
    <property type="match status" value="1"/>
</dbReference>
<feature type="transmembrane region" description="Helical" evidence="8">
    <location>
        <begin position="93"/>
        <end position="114"/>
    </location>
</feature>
<feature type="transmembrane region" description="Helical" evidence="8">
    <location>
        <begin position="251"/>
        <end position="272"/>
    </location>
</feature>
<organism evidence="9 10">
    <name type="scientific">Vagococcus elongatus</name>
    <dbReference type="NCBI Taxonomy" id="180344"/>
    <lineage>
        <taxon>Bacteria</taxon>
        <taxon>Bacillati</taxon>
        <taxon>Bacillota</taxon>
        <taxon>Bacilli</taxon>
        <taxon>Lactobacillales</taxon>
        <taxon>Enterococcaceae</taxon>
        <taxon>Vagococcus</taxon>
    </lineage>
</organism>
<feature type="transmembrane region" description="Helical" evidence="8">
    <location>
        <begin position="58"/>
        <end position="81"/>
    </location>
</feature>
<keyword evidence="5 8" id="KW-0812">Transmembrane</keyword>
<name>A0A430B4C1_9ENTE</name>
<sequence length="303" mass="33424">MGFLVGPMSLILCMVLGFLMKRARIFGPDAYQVVMKIFTTLSLPIVILYQYQNFERDHSLLTIILIGFLGSFISLFVGYFAAFKKNPQDRAFYMFHTSGYNIGGFTLPVVLALLGPESAMAVIFFDLGNALMLTGGSYAITTYLLPLEGSEAPTLADTLKKFLYSAPFMMYLFVLALYGLAIELPAFIYELIQPIAQANAFIATFMLGLMFQLPQTKAGKNNVAGVLLLRFICAVIFSLLTFYVLPLSPEIKKTVIILLFSPIGAMASNYTLKLKGDPALSSFSISLSILVSLVIMIVLYAYL</sequence>
<feature type="transmembrane region" description="Helical" evidence="8">
    <location>
        <begin position="6"/>
        <end position="21"/>
    </location>
</feature>
<comment type="similarity">
    <text evidence="2">Belongs to the auxin efflux carrier (TC 2.A.69) family.</text>
</comment>
<feature type="transmembrane region" description="Helical" evidence="8">
    <location>
        <begin position="187"/>
        <end position="211"/>
    </location>
</feature>
<dbReference type="PANTHER" id="PTHR36838:SF3">
    <property type="entry name" value="TRANSPORTER AUXIN EFFLUX CARRIER EC FAMILY"/>
    <property type="match status" value="1"/>
</dbReference>
<evidence type="ECO:0000256" key="7">
    <source>
        <dbReference type="ARBA" id="ARBA00023136"/>
    </source>
</evidence>
<feature type="transmembrane region" description="Helical" evidence="8">
    <location>
        <begin position="33"/>
        <end position="52"/>
    </location>
</feature>
<dbReference type="PANTHER" id="PTHR36838">
    <property type="entry name" value="AUXIN EFFLUX CARRIER FAMILY PROTEIN"/>
    <property type="match status" value="1"/>
</dbReference>
<dbReference type="Proteomes" id="UP000287605">
    <property type="component" value="Unassembled WGS sequence"/>
</dbReference>
<dbReference type="GO" id="GO:0005886">
    <property type="term" value="C:plasma membrane"/>
    <property type="evidence" value="ECO:0007669"/>
    <property type="project" value="UniProtKB-SubCell"/>
</dbReference>
<dbReference type="InterPro" id="IPR004776">
    <property type="entry name" value="Mem_transp_PIN-like"/>
</dbReference>
<evidence type="ECO:0000256" key="1">
    <source>
        <dbReference type="ARBA" id="ARBA00004651"/>
    </source>
</evidence>
<dbReference type="InterPro" id="IPR038770">
    <property type="entry name" value="Na+/solute_symporter_sf"/>
</dbReference>
<feature type="transmembrane region" description="Helical" evidence="8">
    <location>
        <begin position="120"/>
        <end position="141"/>
    </location>
</feature>
<keyword evidence="10" id="KW-1185">Reference proteome</keyword>
<proteinExistence type="inferred from homology"/>
<feature type="transmembrane region" description="Helical" evidence="8">
    <location>
        <begin position="223"/>
        <end position="245"/>
    </location>
</feature>
<dbReference type="EMBL" id="NGKA01000002">
    <property type="protein sequence ID" value="RSU15187.1"/>
    <property type="molecule type" value="Genomic_DNA"/>
</dbReference>
<feature type="transmembrane region" description="Helical" evidence="8">
    <location>
        <begin position="279"/>
        <end position="302"/>
    </location>
</feature>
<protein>
    <submittedName>
        <fullName evidence="9">Uncharacterized protein</fullName>
    </submittedName>
</protein>
<dbReference type="OrthoDB" id="3238334at2"/>
<evidence type="ECO:0000256" key="2">
    <source>
        <dbReference type="ARBA" id="ARBA00010145"/>
    </source>
</evidence>
<comment type="caution">
    <text evidence="9">The sequence shown here is derived from an EMBL/GenBank/DDBJ whole genome shotgun (WGS) entry which is preliminary data.</text>
</comment>
<dbReference type="GO" id="GO:0055085">
    <property type="term" value="P:transmembrane transport"/>
    <property type="evidence" value="ECO:0007669"/>
    <property type="project" value="InterPro"/>
</dbReference>
<keyword evidence="4" id="KW-1003">Cell membrane</keyword>
<evidence type="ECO:0000256" key="5">
    <source>
        <dbReference type="ARBA" id="ARBA00022692"/>
    </source>
</evidence>
<gene>
    <name evidence="9" type="ORF">CBF29_02305</name>
</gene>
<dbReference type="RefSeq" id="WP_126806867.1">
    <property type="nucleotide sequence ID" value="NZ_NGKA01000002.1"/>
</dbReference>
<accession>A0A430B4C1</accession>
<evidence type="ECO:0000256" key="8">
    <source>
        <dbReference type="SAM" id="Phobius"/>
    </source>
</evidence>
<keyword evidence="6 8" id="KW-1133">Transmembrane helix</keyword>
<evidence type="ECO:0000256" key="4">
    <source>
        <dbReference type="ARBA" id="ARBA00022475"/>
    </source>
</evidence>
<evidence type="ECO:0000256" key="3">
    <source>
        <dbReference type="ARBA" id="ARBA00022448"/>
    </source>
</evidence>
<keyword evidence="7 8" id="KW-0472">Membrane</keyword>
<evidence type="ECO:0000256" key="6">
    <source>
        <dbReference type="ARBA" id="ARBA00022989"/>
    </source>
</evidence>
<reference evidence="9 10" key="1">
    <citation type="submission" date="2017-05" db="EMBL/GenBank/DDBJ databases">
        <title>Vagococcus spp. assemblies.</title>
        <authorList>
            <person name="Gulvik C.A."/>
        </authorList>
    </citation>
    <scope>NUCLEOTIDE SEQUENCE [LARGE SCALE GENOMIC DNA]</scope>
    <source>
        <strain evidence="9 10">CCUG 51432</strain>
    </source>
</reference>
<keyword evidence="3" id="KW-0813">Transport</keyword>